<evidence type="ECO:0000256" key="7">
    <source>
        <dbReference type="ARBA" id="ARBA00023295"/>
    </source>
</evidence>
<dbReference type="InterPro" id="IPR014480">
    <property type="entry name" value="Mannan-1_6-alpha_mannosidase"/>
</dbReference>
<keyword evidence="7 8" id="KW-0326">Glycosidase</keyword>
<evidence type="ECO:0000256" key="6">
    <source>
        <dbReference type="ARBA" id="ARBA00023180"/>
    </source>
</evidence>
<accession>A0A2N3N4C7</accession>
<evidence type="ECO:0000256" key="1">
    <source>
        <dbReference type="ARBA" id="ARBA00001452"/>
    </source>
</evidence>
<name>A0A2N3N4C7_9PEZI</name>
<feature type="compositionally biased region" description="Low complexity" evidence="9">
    <location>
        <begin position="360"/>
        <end position="373"/>
    </location>
</feature>
<feature type="region of interest" description="Disordered" evidence="9">
    <location>
        <begin position="352"/>
        <end position="385"/>
    </location>
</feature>
<dbReference type="Pfam" id="PF03663">
    <property type="entry name" value="Glyco_hydro_76"/>
    <property type="match status" value="1"/>
</dbReference>
<comment type="catalytic activity">
    <reaction evidence="1 8">
        <text>Random hydrolysis of (1-&gt;6)-alpha-D-mannosidic linkages in unbranched (1-&gt;6)-mannans.</text>
        <dbReference type="EC" id="3.2.1.101"/>
    </reaction>
</comment>
<dbReference type="InterPro" id="IPR008928">
    <property type="entry name" value="6-hairpin_glycosidase_sf"/>
</dbReference>
<dbReference type="PANTHER" id="PTHR12145:SF38">
    <property type="entry name" value="MANNAN ENDO-1,6-ALPHA-MANNOSIDASE"/>
    <property type="match status" value="1"/>
</dbReference>
<dbReference type="InterPro" id="IPR005198">
    <property type="entry name" value="Glyco_hydro_76"/>
</dbReference>
<evidence type="ECO:0000313" key="10">
    <source>
        <dbReference type="EMBL" id="PKS07283.1"/>
    </source>
</evidence>
<gene>
    <name evidence="10" type="ORF">jhhlp_005885</name>
</gene>
<protein>
    <recommendedName>
        <fullName evidence="3 8">Mannan endo-1,6-alpha-mannosidase</fullName>
        <ecNumber evidence="3 8">3.2.1.101</ecNumber>
    </recommendedName>
</protein>
<keyword evidence="11" id="KW-1185">Reference proteome</keyword>
<proteinExistence type="inferred from homology"/>
<reference evidence="10 11" key="1">
    <citation type="journal article" date="2017" name="G3 (Bethesda)">
        <title>First Draft Genome Sequence of the Pathogenic Fungus Lomentospora prolificans (Formerly Scedosporium prolificans).</title>
        <authorList>
            <person name="Luo R."/>
            <person name="Zimin A."/>
            <person name="Workman R."/>
            <person name="Fan Y."/>
            <person name="Pertea G."/>
            <person name="Grossman N."/>
            <person name="Wear M.P."/>
            <person name="Jia B."/>
            <person name="Miller H."/>
            <person name="Casadevall A."/>
            <person name="Timp W."/>
            <person name="Zhang S.X."/>
            <person name="Salzberg S.L."/>
        </authorList>
    </citation>
    <scope>NUCLEOTIDE SEQUENCE [LARGE SCALE GENOMIC DNA]</scope>
    <source>
        <strain evidence="10 11">JHH-5317</strain>
    </source>
</reference>
<dbReference type="PIRSF" id="PIRSF016302">
    <property type="entry name" value="Man_a_manosd"/>
    <property type="match status" value="1"/>
</dbReference>
<evidence type="ECO:0000256" key="2">
    <source>
        <dbReference type="ARBA" id="ARBA00009699"/>
    </source>
</evidence>
<evidence type="ECO:0000256" key="9">
    <source>
        <dbReference type="SAM" id="MobiDB-lite"/>
    </source>
</evidence>
<evidence type="ECO:0000256" key="4">
    <source>
        <dbReference type="ARBA" id="ARBA00022729"/>
    </source>
</evidence>
<evidence type="ECO:0000256" key="5">
    <source>
        <dbReference type="ARBA" id="ARBA00022801"/>
    </source>
</evidence>
<dbReference type="EMBL" id="NLAX01000701">
    <property type="protein sequence ID" value="PKS07283.1"/>
    <property type="molecule type" value="Genomic_DNA"/>
</dbReference>
<comment type="caution">
    <text evidence="10">The sequence shown here is derived from an EMBL/GenBank/DDBJ whole genome shotgun (WGS) entry which is preliminary data.</text>
</comment>
<comment type="similarity">
    <text evidence="2 8">Belongs to the glycosyl hydrolase 76 family.</text>
</comment>
<keyword evidence="6" id="KW-0325">Glycoprotein</keyword>
<dbReference type="PANTHER" id="PTHR12145">
    <property type="entry name" value="MANNAN ENDO-1,6-ALPHA-MANNOSIDASE DCW1"/>
    <property type="match status" value="1"/>
</dbReference>
<dbReference type="AlphaFoldDB" id="A0A2N3N4C7"/>
<dbReference type="GO" id="GO:0008496">
    <property type="term" value="F:mannan endo-1,6-alpha-mannosidase activity"/>
    <property type="evidence" value="ECO:0007669"/>
    <property type="project" value="UniProtKB-UniRule"/>
</dbReference>
<dbReference type="STRING" id="41688.A0A2N3N4C7"/>
<evidence type="ECO:0000256" key="8">
    <source>
        <dbReference type="PIRNR" id="PIRNR016302"/>
    </source>
</evidence>
<dbReference type="SUPFAM" id="SSF48208">
    <property type="entry name" value="Six-hairpin glycosidases"/>
    <property type="match status" value="1"/>
</dbReference>
<dbReference type="Proteomes" id="UP000233524">
    <property type="component" value="Unassembled WGS sequence"/>
</dbReference>
<dbReference type="InParanoid" id="A0A2N3N4C7"/>
<dbReference type="EC" id="3.2.1.101" evidence="3 8"/>
<evidence type="ECO:0000313" key="11">
    <source>
        <dbReference type="Proteomes" id="UP000233524"/>
    </source>
</evidence>
<evidence type="ECO:0000256" key="3">
    <source>
        <dbReference type="ARBA" id="ARBA00012350"/>
    </source>
</evidence>
<keyword evidence="5 8" id="KW-0378">Hydrolase</keyword>
<dbReference type="GO" id="GO:0016052">
    <property type="term" value="P:carbohydrate catabolic process"/>
    <property type="evidence" value="ECO:0007669"/>
    <property type="project" value="InterPro"/>
</dbReference>
<dbReference type="Gene3D" id="1.50.10.20">
    <property type="match status" value="1"/>
</dbReference>
<keyword evidence="4" id="KW-0732">Signal</keyword>
<dbReference type="OrthoDB" id="4187847at2759"/>
<dbReference type="VEuPathDB" id="FungiDB:jhhlp_005885"/>
<sequence>MGYYNADSSRPVGRFPSVYFWASGSIWATLVDYQHYTGDESFNKDILAALSDSKNIGPNKDYLYETSDVRTTDDIATWALAALAAAERNLPQPNPDVPSWLTLAENSFNYLSGLWDADTCGGGINWALDTEEVQLQPYKSTLTIGAVFQLAARLARATGDENGDFASFANQVWDWSVKVGFVDPGFNVYDGALADDDCSRINKVQFSHTAGLYLLGSAVMANVTGDEKWIGRAQNLTDRAIEVFFGGEEQNVLTEVSCESVGSCTDDMAVMKGSFASALWRSTQMLPSLDQAARPVLESSAQAAVAACTEGDSGEECPMSWVDKSSGGIGAGEQASVLALVQGLLISESDAPYSEGQVDGGSSSNGSGDSNGSSGSGSGGSDESGAISMRASAAVVVGSFMLATLSLI</sequence>
<dbReference type="GO" id="GO:0009272">
    <property type="term" value="P:fungal-type cell wall biogenesis"/>
    <property type="evidence" value="ECO:0007669"/>
    <property type="project" value="TreeGrafter"/>
</dbReference>
<organism evidence="10 11">
    <name type="scientific">Lomentospora prolificans</name>
    <dbReference type="NCBI Taxonomy" id="41688"/>
    <lineage>
        <taxon>Eukaryota</taxon>
        <taxon>Fungi</taxon>
        <taxon>Dikarya</taxon>
        <taxon>Ascomycota</taxon>
        <taxon>Pezizomycotina</taxon>
        <taxon>Sordariomycetes</taxon>
        <taxon>Hypocreomycetidae</taxon>
        <taxon>Microascales</taxon>
        <taxon>Microascaceae</taxon>
        <taxon>Lomentospora</taxon>
    </lineage>
</organism>